<reference evidence="1 2" key="1">
    <citation type="submission" date="2019-07" db="EMBL/GenBank/DDBJ databases">
        <title>Genomic Encyclopedia of Type Strains, Phase I: the one thousand microbial genomes (KMG-I) project.</title>
        <authorList>
            <person name="Kyrpides N."/>
        </authorList>
    </citation>
    <scope>NUCLEOTIDE SEQUENCE [LARGE SCALE GENOMIC DNA]</scope>
    <source>
        <strain evidence="1 2">DSM 375</strain>
    </source>
</reference>
<sequence>MATPADQVDSAFSQAQTYASSAQAKVNDFTAQLQASIYTAPTLSVSWNSIAPPTLEAMPDRPEMPTIAFSAPSGQPTALSLAAPSINVDSFDEAEPEITFPAAPLLSYGTVPSVPDVASIAIPNAPTITTPGVPELLAINTVSFSGLNLHEDWLERLEDMPELSLVAPTPYSYSAGPQYSSEVLTALKGVLAERLRGGGFATVEQALWDRARSRETRTALANEAEILRTSEALGFSLPSGVVAVQIRDAQRNYYERLGELSREVAIQQEESLKHTLEQGMALESQLIDYSYKLEQLTFEHAKTVADNALSIHQAAVTGYNALLSGYQAYEAAYKTLIEGELAKLEVYKAELQAEETKTQINANQIAQYKARIEAGLSQVEIYRAQVGGAQTLVQLEQAKIGAAGEKIRAYVAQINAETAKVEAYKAGVQAQATRVDIYKTKADAFNARVSAQAEQARLELGRYNALVQAKTAEWEGYKVKLQAESTRLEALGRQSTSLLESYQAGTAAVSAQAAMYTKLWETQIKDYESSQYMVLQTARFNSDAINATNAARLDAAKVGAQVYAQLTASAYGMINASASVSAGSSNSVSYSYGGDVSSDVAPKTTA</sequence>
<dbReference type="EMBL" id="VLKG01000018">
    <property type="protein sequence ID" value="TWH63824.1"/>
    <property type="molecule type" value="Genomic_DNA"/>
</dbReference>
<dbReference type="RefSeq" id="WP_144573334.1">
    <property type="nucleotide sequence ID" value="NZ_VLKG01000018.1"/>
</dbReference>
<organism evidence="1 2">
    <name type="scientific">Azomonas agilis</name>
    <dbReference type="NCBI Taxonomy" id="116849"/>
    <lineage>
        <taxon>Bacteria</taxon>
        <taxon>Pseudomonadati</taxon>
        <taxon>Pseudomonadota</taxon>
        <taxon>Gammaproteobacteria</taxon>
        <taxon>Pseudomonadales</taxon>
        <taxon>Pseudomonadaceae</taxon>
        <taxon>Azomonas</taxon>
    </lineage>
</organism>
<dbReference type="AlphaFoldDB" id="A0A562HZ54"/>
<evidence type="ECO:0000313" key="2">
    <source>
        <dbReference type="Proteomes" id="UP000319627"/>
    </source>
</evidence>
<gene>
    <name evidence="1" type="ORF">LX59_03075</name>
</gene>
<name>A0A562HZ54_9GAMM</name>
<evidence type="ECO:0000313" key="1">
    <source>
        <dbReference type="EMBL" id="TWH63824.1"/>
    </source>
</evidence>
<dbReference type="Proteomes" id="UP000319627">
    <property type="component" value="Unassembled WGS sequence"/>
</dbReference>
<proteinExistence type="predicted"/>
<accession>A0A562HZ54</accession>
<keyword evidence="2" id="KW-1185">Reference proteome</keyword>
<dbReference type="OrthoDB" id="6663209at2"/>
<protein>
    <submittedName>
        <fullName evidence="1">Uncharacterized protein</fullName>
    </submittedName>
</protein>
<comment type="caution">
    <text evidence="1">The sequence shown here is derived from an EMBL/GenBank/DDBJ whole genome shotgun (WGS) entry which is preliminary data.</text>
</comment>